<dbReference type="EMBL" id="JACMSF010000008">
    <property type="protein sequence ID" value="MBC2901893.1"/>
    <property type="molecule type" value="Genomic_DNA"/>
</dbReference>
<keyword evidence="1" id="KW-0472">Membrane</keyword>
<keyword evidence="1" id="KW-1133">Transmembrane helix</keyword>
<name>A0A7X1J0D3_9ACTN</name>
<organism evidence="2 3">
    <name type="scientific">Streptomyces cupreus</name>
    <dbReference type="NCBI Taxonomy" id="2759956"/>
    <lineage>
        <taxon>Bacteria</taxon>
        <taxon>Bacillati</taxon>
        <taxon>Actinomycetota</taxon>
        <taxon>Actinomycetes</taxon>
        <taxon>Kitasatosporales</taxon>
        <taxon>Streptomycetaceae</taxon>
        <taxon>Streptomyces</taxon>
    </lineage>
</organism>
<dbReference type="AlphaFoldDB" id="A0A7X1J0D3"/>
<evidence type="ECO:0000313" key="3">
    <source>
        <dbReference type="Proteomes" id="UP000584670"/>
    </source>
</evidence>
<dbReference type="Proteomes" id="UP000584670">
    <property type="component" value="Unassembled WGS sequence"/>
</dbReference>
<sequence length="61" mass="6359">MSLLNSIATRARSLIASLAHDDRGVTTEHVIWIAGLAALALTIVGIFGPEITAAAKSVVFK</sequence>
<dbReference type="RefSeq" id="WP_186281811.1">
    <property type="nucleotide sequence ID" value="NZ_JACMSF010000008.1"/>
</dbReference>
<evidence type="ECO:0000256" key="1">
    <source>
        <dbReference type="SAM" id="Phobius"/>
    </source>
</evidence>
<protein>
    <submittedName>
        <fullName evidence="2">Uncharacterized protein</fullName>
    </submittedName>
</protein>
<proteinExistence type="predicted"/>
<keyword evidence="1" id="KW-0812">Transmembrane</keyword>
<comment type="caution">
    <text evidence="2">The sequence shown here is derived from an EMBL/GenBank/DDBJ whole genome shotgun (WGS) entry which is preliminary data.</text>
</comment>
<reference evidence="2 3" key="1">
    <citation type="submission" date="2020-08" db="EMBL/GenBank/DDBJ databases">
        <title>Streptomyces sp. PSKA01 genome sequencing and assembly.</title>
        <authorList>
            <person name="Mandal S."/>
            <person name="Maiti P.K."/>
            <person name="Das P."/>
        </authorList>
    </citation>
    <scope>NUCLEOTIDE SEQUENCE [LARGE SCALE GENOMIC DNA]</scope>
    <source>
        <strain evidence="2 3">PSKA01</strain>
    </source>
</reference>
<accession>A0A7X1J0D3</accession>
<gene>
    <name evidence="2" type="ORF">H4N64_09800</name>
</gene>
<evidence type="ECO:0000313" key="2">
    <source>
        <dbReference type="EMBL" id="MBC2901893.1"/>
    </source>
</evidence>
<keyword evidence="3" id="KW-1185">Reference proteome</keyword>
<feature type="transmembrane region" description="Helical" evidence="1">
    <location>
        <begin position="30"/>
        <end position="48"/>
    </location>
</feature>